<dbReference type="PANTHER" id="PTHR45982">
    <property type="entry name" value="REGULATOR OF CHROMOSOME CONDENSATION"/>
    <property type="match status" value="1"/>
</dbReference>
<dbReference type="InterPro" id="IPR009091">
    <property type="entry name" value="RCC1/BLIP-II"/>
</dbReference>
<evidence type="ECO:0000313" key="2">
    <source>
        <dbReference type="EMBL" id="CAJ2511601.1"/>
    </source>
</evidence>
<dbReference type="GO" id="GO:0005737">
    <property type="term" value="C:cytoplasm"/>
    <property type="evidence" value="ECO:0007669"/>
    <property type="project" value="TreeGrafter"/>
</dbReference>
<keyword evidence="3" id="KW-1185">Reference proteome</keyword>
<sequence>MKLYASGFNGWRQLEFKANKETNEPDDFASFQLVLSGSSIGRPWSSMSWTLVRTDAGIQHAGFPDEAIRSSRLEDKLLSSLAARAGNGIVAEYHTTEKTIHQQPSPFSLTHGSEARVFTGLGVIVQLEAYETGFVALTEDGRVWTWGDERYAACLGRETHSSPAETPGVVEELEGLPSGKITRIAAAGYIVLALTEGNDLYAWGGHPGRRAIVEGLSESPMPIVVEECDILDCSVGESHVIVLTTNGDAYLIGDNTNGQLGLPIDKATTWMKLSAIQEEGHPVVAVRAGQRSSFILTEG</sequence>
<feature type="repeat" description="RCC1" evidence="1">
    <location>
        <begin position="247"/>
        <end position="299"/>
    </location>
</feature>
<dbReference type="Proteomes" id="UP001295740">
    <property type="component" value="Unassembled WGS sequence"/>
</dbReference>
<organism evidence="2 3">
    <name type="scientific">Anthostomella pinea</name>
    <dbReference type="NCBI Taxonomy" id="933095"/>
    <lineage>
        <taxon>Eukaryota</taxon>
        <taxon>Fungi</taxon>
        <taxon>Dikarya</taxon>
        <taxon>Ascomycota</taxon>
        <taxon>Pezizomycotina</taxon>
        <taxon>Sordariomycetes</taxon>
        <taxon>Xylariomycetidae</taxon>
        <taxon>Xylariales</taxon>
        <taxon>Xylariaceae</taxon>
        <taxon>Anthostomella</taxon>
    </lineage>
</organism>
<dbReference type="PROSITE" id="PS50012">
    <property type="entry name" value="RCC1_3"/>
    <property type="match status" value="2"/>
</dbReference>
<evidence type="ECO:0000313" key="3">
    <source>
        <dbReference type="Proteomes" id="UP001295740"/>
    </source>
</evidence>
<reference evidence="2" key="1">
    <citation type="submission" date="2023-10" db="EMBL/GenBank/DDBJ databases">
        <authorList>
            <person name="Hackl T."/>
        </authorList>
    </citation>
    <scope>NUCLEOTIDE SEQUENCE</scope>
</reference>
<dbReference type="Pfam" id="PF13540">
    <property type="entry name" value="RCC1_2"/>
    <property type="match status" value="1"/>
</dbReference>
<dbReference type="InterPro" id="IPR000408">
    <property type="entry name" value="Reg_chr_condens"/>
</dbReference>
<dbReference type="SUPFAM" id="SSF50985">
    <property type="entry name" value="RCC1/BLIP-II"/>
    <property type="match status" value="1"/>
</dbReference>
<proteinExistence type="predicted"/>
<dbReference type="Gene3D" id="2.130.10.30">
    <property type="entry name" value="Regulator of chromosome condensation 1/beta-lactamase-inhibitor protein II"/>
    <property type="match status" value="1"/>
</dbReference>
<gene>
    <name evidence="2" type="ORF">KHLLAP_LOCUS12069</name>
</gene>
<accession>A0AAI8YNY7</accession>
<feature type="repeat" description="RCC1" evidence="1">
    <location>
        <begin position="141"/>
        <end position="197"/>
    </location>
</feature>
<dbReference type="GO" id="GO:0005085">
    <property type="term" value="F:guanyl-nucleotide exchange factor activity"/>
    <property type="evidence" value="ECO:0007669"/>
    <property type="project" value="TreeGrafter"/>
</dbReference>
<evidence type="ECO:0000256" key="1">
    <source>
        <dbReference type="PROSITE-ProRule" id="PRU00235"/>
    </source>
</evidence>
<dbReference type="EMBL" id="CAUWAG010000018">
    <property type="protein sequence ID" value="CAJ2511601.1"/>
    <property type="molecule type" value="Genomic_DNA"/>
</dbReference>
<dbReference type="AlphaFoldDB" id="A0AAI8YNY7"/>
<protein>
    <submittedName>
        <fullName evidence="2">Uu.00g072260.m01.CDS01</fullName>
    </submittedName>
</protein>
<comment type="caution">
    <text evidence="2">The sequence shown here is derived from an EMBL/GenBank/DDBJ whole genome shotgun (WGS) entry which is preliminary data.</text>
</comment>
<dbReference type="PANTHER" id="PTHR45982:SF1">
    <property type="entry name" value="REGULATOR OF CHROMOSOME CONDENSATION"/>
    <property type="match status" value="1"/>
</dbReference>
<dbReference type="InterPro" id="IPR051553">
    <property type="entry name" value="Ran_GTPase-activating"/>
</dbReference>
<name>A0AAI8YNY7_9PEZI</name>
<dbReference type="Pfam" id="PF00415">
    <property type="entry name" value="RCC1"/>
    <property type="match status" value="1"/>
</dbReference>